<name>A0ABD0V764_DENTH</name>
<organism evidence="1 2">
    <name type="scientific">Dendrobium thyrsiflorum</name>
    <name type="common">Pinecone-like raceme dendrobium</name>
    <name type="synonym">Orchid</name>
    <dbReference type="NCBI Taxonomy" id="117978"/>
    <lineage>
        <taxon>Eukaryota</taxon>
        <taxon>Viridiplantae</taxon>
        <taxon>Streptophyta</taxon>
        <taxon>Embryophyta</taxon>
        <taxon>Tracheophyta</taxon>
        <taxon>Spermatophyta</taxon>
        <taxon>Magnoliopsida</taxon>
        <taxon>Liliopsida</taxon>
        <taxon>Asparagales</taxon>
        <taxon>Orchidaceae</taxon>
        <taxon>Epidendroideae</taxon>
        <taxon>Malaxideae</taxon>
        <taxon>Dendrobiinae</taxon>
        <taxon>Dendrobium</taxon>
    </lineage>
</organism>
<evidence type="ECO:0000313" key="2">
    <source>
        <dbReference type="Proteomes" id="UP001552299"/>
    </source>
</evidence>
<reference evidence="1 2" key="1">
    <citation type="journal article" date="2024" name="Plant Biotechnol. J.">
        <title>Dendrobium thyrsiflorum genome and its molecular insights into genes involved in important horticultural traits.</title>
        <authorList>
            <person name="Chen B."/>
            <person name="Wang J.Y."/>
            <person name="Zheng P.J."/>
            <person name="Li K.L."/>
            <person name="Liang Y.M."/>
            <person name="Chen X.F."/>
            <person name="Zhang C."/>
            <person name="Zhao X."/>
            <person name="He X."/>
            <person name="Zhang G.Q."/>
            <person name="Liu Z.J."/>
            <person name="Xu Q."/>
        </authorList>
    </citation>
    <scope>NUCLEOTIDE SEQUENCE [LARGE SCALE GENOMIC DNA]</scope>
    <source>
        <strain evidence="1">GZMU011</strain>
    </source>
</reference>
<proteinExistence type="predicted"/>
<comment type="caution">
    <text evidence="1">The sequence shown here is derived from an EMBL/GenBank/DDBJ whole genome shotgun (WGS) entry which is preliminary data.</text>
</comment>
<keyword evidence="2" id="KW-1185">Reference proteome</keyword>
<dbReference type="AlphaFoldDB" id="A0ABD0V764"/>
<protein>
    <submittedName>
        <fullName evidence="1">Uncharacterized protein</fullName>
    </submittedName>
</protein>
<accession>A0ABD0V764</accession>
<evidence type="ECO:0000313" key="1">
    <source>
        <dbReference type="EMBL" id="KAL0920566.1"/>
    </source>
</evidence>
<gene>
    <name evidence="1" type="ORF">M5K25_009709</name>
</gene>
<sequence>MVSWVGMGRYSISGDKSIYIANHRMSYITVILITQCATLNRVAATMVNFDMRLESLQSEQSATSLKTISMWRIPFKKLGKWVGITSRKSSWMGVGGRSPPAQSVGTGTPPGPHVGLCCFTKAYYVSDDL</sequence>
<dbReference type="Proteomes" id="UP001552299">
    <property type="component" value="Unassembled WGS sequence"/>
</dbReference>
<dbReference type="EMBL" id="JANQDX010000008">
    <property type="protein sequence ID" value="KAL0920566.1"/>
    <property type="molecule type" value="Genomic_DNA"/>
</dbReference>